<keyword evidence="2" id="KW-0805">Transcription regulation</keyword>
<keyword evidence="7" id="KW-0614">Plasmid</keyword>
<dbReference type="Pfam" id="PF00440">
    <property type="entry name" value="TetR_N"/>
    <property type="match status" value="1"/>
</dbReference>
<dbReference type="AlphaFoldDB" id="Q0RV61"/>
<dbReference type="InterPro" id="IPR050109">
    <property type="entry name" value="HTH-type_TetR-like_transc_reg"/>
</dbReference>
<feature type="domain" description="HTH tetR-type" evidence="6">
    <location>
        <begin position="17"/>
        <end position="77"/>
    </location>
</feature>
<dbReference type="PATRIC" id="fig|101510.16.peg.8997"/>
<dbReference type="Gene3D" id="1.10.357.10">
    <property type="entry name" value="Tetracycline Repressor, domain 2"/>
    <property type="match status" value="1"/>
</dbReference>
<name>Q0RV61_RHOJR</name>
<dbReference type="PANTHER" id="PTHR30055:SF234">
    <property type="entry name" value="HTH-TYPE TRANSCRIPTIONAL REGULATOR BETI"/>
    <property type="match status" value="1"/>
</dbReference>
<evidence type="ECO:0000259" key="6">
    <source>
        <dbReference type="PROSITE" id="PS50977"/>
    </source>
</evidence>
<protein>
    <recommendedName>
        <fullName evidence="6">HTH tetR-type domain-containing protein</fullName>
    </recommendedName>
</protein>
<dbReference type="InterPro" id="IPR001647">
    <property type="entry name" value="HTH_TetR"/>
</dbReference>
<proteinExistence type="predicted"/>
<evidence type="ECO:0000256" key="3">
    <source>
        <dbReference type="ARBA" id="ARBA00023125"/>
    </source>
</evidence>
<dbReference type="KEGG" id="rha:RHA1_ro11178"/>
<feature type="DNA-binding region" description="H-T-H motif" evidence="5">
    <location>
        <begin position="40"/>
        <end position="59"/>
    </location>
</feature>
<gene>
    <name evidence="7" type="ordered locus">RHA1_ro11178</name>
</gene>
<evidence type="ECO:0000256" key="5">
    <source>
        <dbReference type="PROSITE-ProRule" id="PRU00335"/>
    </source>
</evidence>
<dbReference type="PROSITE" id="PS50977">
    <property type="entry name" value="HTH_TETR_2"/>
    <property type="match status" value="1"/>
</dbReference>
<organism evidence="7 8">
    <name type="scientific">Rhodococcus jostii (strain RHA1)</name>
    <dbReference type="NCBI Taxonomy" id="101510"/>
    <lineage>
        <taxon>Bacteria</taxon>
        <taxon>Bacillati</taxon>
        <taxon>Actinomycetota</taxon>
        <taxon>Actinomycetes</taxon>
        <taxon>Mycobacteriales</taxon>
        <taxon>Nocardiaceae</taxon>
        <taxon>Rhodococcus</taxon>
    </lineage>
</organism>
<dbReference type="Proteomes" id="UP000008710">
    <property type="component" value="Plasmid pRHL3"/>
</dbReference>
<dbReference type="Pfam" id="PF13977">
    <property type="entry name" value="TetR_C_6"/>
    <property type="match status" value="1"/>
</dbReference>
<dbReference type="HOGENOM" id="CLU_069356_44_1_11"/>
<dbReference type="GO" id="GO:0003700">
    <property type="term" value="F:DNA-binding transcription factor activity"/>
    <property type="evidence" value="ECO:0007669"/>
    <property type="project" value="TreeGrafter"/>
</dbReference>
<dbReference type="RefSeq" id="WP_011600452.1">
    <property type="nucleotide sequence ID" value="NC_008271.1"/>
</dbReference>
<sequence length="214" mass="23179">MNARVGGNNRGTYAKGIRRRQEILDRTLEVVVDKGIDGTSLRAIGEAIEVSHAALRHYFSSREELLLEVLNAHGSLSQTWELRDRSVPLIDNLAEIAKQNAAVPGLITLYTSLLAHSVEPGNEASRDFFIERFALARQIISDRIRQGQARGEIDPDLPVDEAASLVSAVFDGMQIQWLLDPSVDIAAALGLIGRIFGSPTPGAPTSEDAAAQAE</sequence>
<dbReference type="OrthoDB" id="7505659at2"/>
<keyword evidence="3 5" id="KW-0238">DNA-binding</keyword>
<dbReference type="InterPro" id="IPR009057">
    <property type="entry name" value="Homeodomain-like_sf"/>
</dbReference>
<evidence type="ECO:0000256" key="2">
    <source>
        <dbReference type="ARBA" id="ARBA00023015"/>
    </source>
</evidence>
<dbReference type="SUPFAM" id="SSF48498">
    <property type="entry name" value="Tetracyclin repressor-like, C-terminal domain"/>
    <property type="match status" value="1"/>
</dbReference>
<geneLocation type="plasmid" evidence="7 8">
    <name>pRHL3</name>
</geneLocation>
<dbReference type="InterPro" id="IPR036271">
    <property type="entry name" value="Tet_transcr_reg_TetR-rel_C_sf"/>
</dbReference>
<evidence type="ECO:0000256" key="4">
    <source>
        <dbReference type="ARBA" id="ARBA00023163"/>
    </source>
</evidence>
<dbReference type="PANTHER" id="PTHR30055">
    <property type="entry name" value="HTH-TYPE TRANSCRIPTIONAL REGULATOR RUTR"/>
    <property type="match status" value="1"/>
</dbReference>
<reference evidence="8" key="1">
    <citation type="journal article" date="2006" name="Proc. Natl. Acad. Sci. U.S.A.">
        <title>The complete genome of Rhodococcus sp. RHA1 provides insights into a catabolic powerhouse.</title>
        <authorList>
            <person name="McLeod M.P."/>
            <person name="Warren R.L."/>
            <person name="Hsiao W.W.L."/>
            <person name="Araki N."/>
            <person name="Myhre M."/>
            <person name="Fernandes C."/>
            <person name="Miyazawa D."/>
            <person name="Wong W."/>
            <person name="Lillquist A.L."/>
            <person name="Wang D."/>
            <person name="Dosanjh M."/>
            <person name="Hara H."/>
            <person name="Petrescu A."/>
            <person name="Morin R.D."/>
            <person name="Yang G."/>
            <person name="Stott J.M."/>
            <person name="Schein J.E."/>
            <person name="Shin H."/>
            <person name="Smailus D."/>
            <person name="Siddiqui A.S."/>
            <person name="Marra M.A."/>
            <person name="Jones S.J.M."/>
            <person name="Holt R."/>
            <person name="Brinkman F.S.L."/>
            <person name="Miyauchi K."/>
            <person name="Fukuda M."/>
            <person name="Davies J.E."/>
            <person name="Mohn W.W."/>
            <person name="Eltis L.D."/>
        </authorList>
    </citation>
    <scope>NUCLEOTIDE SEQUENCE [LARGE SCALE GENOMIC DNA]</scope>
    <source>
        <strain evidence="8">RHA1</strain>
    </source>
</reference>
<keyword evidence="1" id="KW-0678">Repressor</keyword>
<evidence type="ECO:0000256" key="1">
    <source>
        <dbReference type="ARBA" id="ARBA00022491"/>
    </source>
</evidence>
<evidence type="ECO:0000313" key="7">
    <source>
        <dbReference type="EMBL" id="ABH00825.1"/>
    </source>
</evidence>
<dbReference type="eggNOG" id="COG1309">
    <property type="taxonomic scope" value="Bacteria"/>
</dbReference>
<evidence type="ECO:0000313" key="8">
    <source>
        <dbReference type="Proteomes" id="UP000008710"/>
    </source>
</evidence>
<dbReference type="InterPro" id="IPR039538">
    <property type="entry name" value="BetI_C"/>
</dbReference>
<keyword evidence="4" id="KW-0804">Transcription</keyword>
<dbReference type="SUPFAM" id="SSF46689">
    <property type="entry name" value="Homeodomain-like"/>
    <property type="match status" value="1"/>
</dbReference>
<dbReference type="EMBL" id="CP000434">
    <property type="protein sequence ID" value="ABH00825.1"/>
    <property type="molecule type" value="Genomic_DNA"/>
</dbReference>
<accession>Q0RV61</accession>
<dbReference type="GO" id="GO:0000976">
    <property type="term" value="F:transcription cis-regulatory region binding"/>
    <property type="evidence" value="ECO:0007669"/>
    <property type="project" value="TreeGrafter"/>
</dbReference>